<dbReference type="GO" id="GO:0006352">
    <property type="term" value="P:DNA-templated transcription initiation"/>
    <property type="evidence" value="ECO:0007669"/>
    <property type="project" value="InterPro"/>
</dbReference>
<evidence type="ECO:0000256" key="2">
    <source>
        <dbReference type="ARBA" id="ARBA00023015"/>
    </source>
</evidence>
<dbReference type="InterPro" id="IPR039425">
    <property type="entry name" value="RNA_pol_sigma-70-like"/>
</dbReference>
<dbReference type="InterPro" id="IPR014284">
    <property type="entry name" value="RNA_pol_sigma-70_dom"/>
</dbReference>
<proteinExistence type="inferred from homology"/>
<sequence length="169" mass="19601">MDQLADHQRRALHELYVEHHGWLKQWLRSRLGCREQAADLAQDTFVRVISQRKLTDLRQPRAYLTTVARSLVIDQYRRRTLEHAYLETLAALPEPVDISPETRSIIIETLMEIDTLLDGISGRAREIFLMAQLDGLTFTEIGKRLGLSVNTVRKHFVRAMTHCLLLLED</sequence>
<keyword evidence="2" id="KW-0805">Transcription regulation</keyword>
<evidence type="ECO:0000256" key="1">
    <source>
        <dbReference type="ARBA" id="ARBA00010641"/>
    </source>
</evidence>
<dbReference type="Gene3D" id="1.10.10.10">
    <property type="entry name" value="Winged helix-like DNA-binding domain superfamily/Winged helix DNA-binding domain"/>
    <property type="match status" value="1"/>
</dbReference>
<evidence type="ECO:0000313" key="8">
    <source>
        <dbReference type="Proteomes" id="UP000501237"/>
    </source>
</evidence>
<organism evidence="7 8">
    <name type="scientific">Metapseudomonas otitidis</name>
    <dbReference type="NCBI Taxonomy" id="319939"/>
    <lineage>
        <taxon>Bacteria</taxon>
        <taxon>Pseudomonadati</taxon>
        <taxon>Pseudomonadota</taxon>
        <taxon>Gammaproteobacteria</taxon>
        <taxon>Pseudomonadales</taxon>
        <taxon>Pseudomonadaceae</taxon>
        <taxon>Metapseudomonas</taxon>
    </lineage>
</organism>
<comment type="similarity">
    <text evidence="1">Belongs to the sigma-70 factor family. ECF subfamily.</text>
</comment>
<dbReference type="PANTHER" id="PTHR43133">
    <property type="entry name" value="RNA POLYMERASE ECF-TYPE SIGMA FACTO"/>
    <property type="match status" value="1"/>
</dbReference>
<dbReference type="RefSeq" id="WP_172434031.1">
    <property type="nucleotide sequence ID" value="NZ_AP022642.1"/>
</dbReference>
<keyword evidence="3" id="KW-0731">Sigma factor</keyword>
<dbReference type="PANTHER" id="PTHR43133:SF63">
    <property type="entry name" value="RNA POLYMERASE SIGMA FACTOR FECI-RELATED"/>
    <property type="match status" value="1"/>
</dbReference>
<dbReference type="InterPro" id="IPR013325">
    <property type="entry name" value="RNA_pol_sigma_r2"/>
</dbReference>
<dbReference type="SUPFAM" id="SSF88946">
    <property type="entry name" value="Sigma2 domain of RNA polymerase sigma factors"/>
    <property type="match status" value="1"/>
</dbReference>
<dbReference type="NCBIfam" id="NF009180">
    <property type="entry name" value="PRK12528.1"/>
    <property type="match status" value="1"/>
</dbReference>
<dbReference type="InterPro" id="IPR013324">
    <property type="entry name" value="RNA_pol_sigma_r3/r4-like"/>
</dbReference>
<dbReference type="Pfam" id="PF08281">
    <property type="entry name" value="Sigma70_r4_2"/>
    <property type="match status" value="1"/>
</dbReference>
<dbReference type="InterPro" id="IPR036388">
    <property type="entry name" value="WH-like_DNA-bd_sf"/>
</dbReference>
<dbReference type="KEGG" id="poj:PtoMrB4_34220"/>
<protein>
    <submittedName>
        <fullName evidence="7">ECF sigma factor FemI</fullName>
    </submittedName>
</protein>
<gene>
    <name evidence="7" type="primary">femI</name>
    <name evidence="7" type="ORF">PtoMrB4_34220</name>
</gene>
<dbReference type="GO" id="GO:0016987">
    <property type="term" value="F:sigma factor activity"/>
    <property type="evidence" value="ECO:0007669"/>
    <property type="project" value="UniProtKB-KW"/>
</dbReference>
<evidence type="ECO:0000313" key="7">
    <source>
        <dbReference type="EMBL" id="BCA29445.1"/>
    </source>
</evidence>
<feature type="domain" description="RNA polymerase sigma-70 region 2" evidence="5">
    <location>
        <begin position="15"/>
        <end position="80"/>
    </location>
</feature>
<dbReference type="GeneID" id="57398639"/>
<dbReference type="GO" id="GO:0003677">
    <property type="term" value="F:DNA binding"/>
    <property type="evidence" value="ECO:0007669"/>
    <property type="project" value="InterPro"/>
</dbReference>
<dbReference type="NCBIfam" id="TIGR02937">
    <property type="entry name" value="sigma70-ECF"/>
    <property type="match status" value="1"/>
</dbReference>
<feature type="domain" description="RNA polymerase sigma factor 70 region 4 type 2" evidence="6">
    <location>
        <begin position="111"/>
        <end position="163"/>
    </location>
</feature>
<dbReference type="AlphaFoldDB" id="A0A679GHD7"/>
<keyword evidence="4" id="KW-0804">Transcription</keyword>
<dbReference type="InterPro" id="IPR013249">
    <property type="entry name" value="RNA_pol_sigma70_r4_t2"/>
</dbReference>
<dbReference type="FunFam" id="1.10.1740.10:FF:000009">
    <property type="entry name" value="RNA polymerase sigma factor"/>
    <property type="match status" value="1"/>
</dbReference>
<name>A0A679GHD7_9GAMM</name>
<reference evidence="7 8" key="1">
    <citation type="journal article" date="2020" name="Microbiol. Resour. Announc.">
        <title>Complete genome sequence of Pseudomonas otitidis strain MrB4, isolated from Lake Biwa in Japan.</title>
        <authorList>
            <person name="Miyazaki K."/>
            <person name="Hase E."/>
            <person name="Maruya T."/>
        </authorList>
    </citation>
    <scope>NUCLEOTIDE SEQUENCE [LARGE SCALE GENOMIC DNA]</scope>
    <source>
        <strain evidence="7 8">MrB4</strain>
    </source>
</reference>
<dbReference type="Proteomes" id="UP000501237">
    <property type="component" value="Chromosome"/>
</dbReference>
<dbReference type="SUPFAM" id="SSF88659">
    <property type="entry name" value="Sigma3 and sigma4 domains of RNA polymerase sigma factors"/>
    <property type="match status" value="1"/>
</dbReference>
<evidence type="ECO:0000259" key="5">
    <source>
        <dbReference type="Pfam" id="PF04542"/>
    </source>
</evidence>
<evidence type="ECO:0000256" key="4">
    <source>
        <dbReference type="ARBA" id="ARBA00023163"/>
    </source>
</evidence>
<dbReference type="InterPro" id="IPR007627">
    <property type="entry name" value="RNA_pol_sigma70_r2"/>
</dbReference>
<evidence type="ECO:0000259" key="6">
    <source>
        <dbReference type="Pfam" id="PF08281"/>
    </source>
</evidence>
<evidence type="ECO:0000256" key="3">
    <source>
        <dbReference type="ARBA" id="ARBA00023082"/>
    </source>
</evidence>
<accession>A0A679GHD7</accession>
<dbReference type="EMBL" id="AP022642">
    <property type="protein sequence ID" value="BCA29445.1"/>
    <property type="molecule type" value="Genomic_DNA"/>
</dbReference>
<dbReference type="Gene3D" id="1.10.1740.10">
    <property type="match status" value="1"/>
</dbReference>
<dbReference type="Pfam" id="PF04542">
    <property type="entry name" value="Sigma70_r2"/>
    <property type="match status" value="1"/>
</dbReference>